<protein>
    <submittedName>
        <fullName evidence="2">Uncharacterized protein</fullName>
    </submittedName>
</protein>
<dbReference type="RefSeq" id="WP_307261248.1">
    <property type="nucleotide sequence ID" value="NZ_JAUSVL010000001.1"/>
</dbReference>
<keyword evidence="3" id="KW-1185">Reference proteome</keyword>
<feature type="transmembrane region" description="Helical" evidence="1">
    <location>
        <begin position="39"/>
        <end position="59"/>
    </location>
</feature>
<dbReference type="AlphaFoldDB" id="A0AAE4ANT8"/>
<feature type="transmembrane region" description="Helical" evidence="1">
    <location>
        <begin position="71"/>
        <end position="101"/>
    </location>
</feature>
<proteinExistence type="predicted"/>
<organism evidence="2 3">
    <name type="scientific">Oligosphaera ethanolica</name>
    <dbReference type="NCBI Taxonomy" id="760260"/>
    <lineage>
        <taxon>Bacteria</taxon>
        <taxon>Pseudomonadati</taxon>
        <taxon>Lentisphaerota</taxon>
        <taxon>Oligosphaeria</taxon>
        <taxon>Oligosphaerales</taxon>
        <taxon>Oligosphaeraceae</taxon>
        <taxon>Oligosphaera</taxon>
    </lineage>
</organism>
<evidence type="ECO:0000313" key="3">
    <source>
        <dbReference type="Proteomes" id="UP001238163"/>
    </source>
</evidence>
<evidence type="ECO:0000313" key="2">
    <source>
        <dbReference type="EMBL" id="MDQ0289795.1"/>
    </source>
</evidence>
<accession>A0AAE4ANT8</accession>
<feature type="transmembrane region" description="Helical" evidence="1">
    <location>
        <begin position="155"/>
        <end position="176"/>
    </location>
</feature>
<name>A0AAE4ANT8_9BACT</name>
<dbReference type="Proteomes" id="UP001238163">
    <property type="component" value="Unassembled WGS sequence"/>
</dbReference>
<sequence length="177" mass="19804">MFSFILLSTCLGALCLFLAVLYGSLPRGLRDWQRALPRQRWLGLLLGSICLIWAAYHACIMLEGDLSRFHFLVKLAVPAGIVLCFFFLDFLFARALGGFFILCANQLLHDAFVHDVGGRGVYSLVCLALGLIGLFLLGAPWHFRDSMDLAVRRPLWSRLLAGLFLLFALVLLAQPYL</sequence>
<keyword evidence="1" id="KW-0812">Transmembrane</keyword>
<keyword evidence="1" id="KW-1133">Transmembrane helix</keyword>
<evidence type="ECO:0000256" key="1">
    <source>
        <dbReference type="SAM" id="Phobius"/>
    </source>
</evidence>
<comment type="caution">
    <text evidence="2">The sequence shown here is derived from an EMBL/GenBank/DDBJ whole genome shotgun (WGS) entry which is preliminary data.</text>
</comment>
<feature type="transmembrane region" description="Helical" evidence="1">
    <location>
        <begin position="121"/>
        <end position="143"/>
    </location>
</feature>
<gene>
    <name evidence="2" type="ORF">J3R75_001902</name>
</gene>
<dbReference type="EMBL" id="JAUSVL010000001">
    <property type="protein sequence ID" value="MDQ0289795.1"/>
    <property type="molecule type" value="Genomic_DNA"/>
</dbReference>
<keyword evidence="1" id="KW-0472">Membrane</keyword>
<reference evidence="2" key="1">
    <citation type="submission" date="2023-07" db="EMBL/GenBank/DDBJ databases">
        <title>Genomic Encyclopedia of Type Strains, Phase IV (KMG-IV): sequencing the most valuable type-strain genomes for metagenomic binning, comparative biology and taxonomic classification.</title>
        <authorList>
            <person name="Goeker M."/>
        </authorList>
    </citation>
    <scope>NUCLEOTIDE SEQUENCE</scope>
    <source>
        <strain evidence="2">DSM 24202</strain>
    </source>
</reference>